<reference evidence="7 8" key="1">
    <citation type="journal article" date="2016" name="Nat. Commun.">
        <title>Thousands of microbial genomes shed light on interconnected biogeochemical processes in an aquifer system.</title>
        <authorList>
            <person name="Anantharaman K."/>
            <person name="Brown C.T."/>
            <person name="Hug L.A."/>
            <person name="Sharon I."/>
            <person name="Castelle C.J."/>
            <person name="Probst A.J."/>
            <person name="Thomas B.C."/>
            <person name="Singh A."/>
            <person name="Wilkins M.J."/>
            <person name="Karaoz U."/>
            <person name="Brodie E.L."/>
            <person name="Williams K.H."/>
            <person name="Hubbard S.S."/>
            <person name="Banfield J.F."/>
        </authorList>
    </citation>
    <scope>NUCLEOTIDE SEQUENCE [LARGE SCALE GENOMIC DNA]</scope>
</reference>
<feature type="transmembrane region" description="Helical" evidence="6">
    <location>
        <begin position="236"/>
        <end position="256"/>
    </location>
</feature>
<feature type="transmembrane region" description="Helical" evidence="6">
    <location>
        <begin position="114"/>
        <end position="133"/>
    </location>
</feature>
<dbReference type="AlphaFoldDB" id="A0A1F7EZX3"/>
<name>A0A1F7EZX3_UNCRA</name>
<feature type="transmembrane region" description="Helical" evidence="6">
    <location>
        <begin position="301"/>
        <end position="321"/>
    </location>
</feature>
<sequence>MELHKSNGNPNQTFNTSFFLYIAISCVQIPIFILVINYSNTLIKIPEGLFYDAMILLACSASAYLLSLVGGVFSTSAYANNRIDVIENIVAGKKVLRLIAIVILFTILGPKLRYIGYVDILLAIIVFITQIAFWKKLTPDLFVSFQAASLKIIIPMFGLSLWIIVNKMGIIFHSRTSIWLANRFISPTAGGEFAAISQWVGILSVVSGGLSVLVGPMVMAYVGRKESDLAVRLSTISLKMLSLALAVPVSIIIIYSKNILEFWLGIEYGKLWLVMVLIASPLFFVITPLHQLNAAKLKIRFPAILTLVMGAIHVALSVLFIKYVGNGLIGLGVSTAVTLIIKNVILMPLYTAHVEKTSVWVFISPTICGLPIFGVAWLGSYFINKIHVCISIYDLLLNISVLSILTVPIIWFFFLNRSEKTMLTEMLIHKKRNLQ</sequence>
<keyword evidence="2" id="KW-1003">Cell membrane</keyword>
<dbReference type="InterPro" id="IPR050833">
    <property type="entry name" value="Poly_Biosynth_Transport"/>
</dbReference>
<evidence type="ECO:0000256" key="1">
    <source>
        <dbReference type="ARBA" id="ARBA00004651"/>
    </source>
</evidence>
<feature type="transmembrane region" description="Helical" evidence="6">
    <location>
        <begin position="18"/>
        <end position="37"/>
    </location>
</feature>
<evidence type="ECO:0000256" key="2">
    <source>
        <dbReference type="ARBA" id="ARBA00022475"/>
    </source>
</evidence>
<dbReference type="PROSITE" id="PS51257">
    <property type="entry name" value="PROKAR_LIPOPROTEIN"/>
    <property type="match status" value="1"/>
</dbReference>
<evidence type="ECO:0000256" key="3">
    <source>
        <dbReference type="ARBA" id="ARBA00022692"/>
    </source>
</evidence>
<feature type="transmembrane region" description="Helical" evidence="6">
    <location>
        <begin position="327"/>
        <end position="347"/>
    </location>
</feature>
<organism evidence="7 8">
    <name type="scientific">Candidatus Raymondbacteria bacterium RIFOXYD12_FULL_49_13</name>
    <dbReference type="NCBI Taxonomy" id="1817890"/>
    <lineage>
        <taxon>Bacteria</taxon>
        <taxon>Raymondiibacteriota</taxon>
    </lineage>
</organism>
<keyword evidence="4 6" id="KW-1133">Transmembrane helix</keyword>
<proteinExistence type="predicted"/>
<comment type="caution">
    <text evidence="7">The sequence shown here is derived from an EMBL/GenBank/DDBJ whole genome shotgun (WGS) entry which is preliminary data.</text>
</comment>
<keyword evidence="5 6" id="KW-0472">Membrane</keyword>
<keyword evidence="3 6" id="KW-0812">Transmembrane</keyword>
<evidence type="ECO:0000313" key="7">
    <source>
        <dbReference type="EMBL" id="OGJ99949.1"/>
    </source>
</evidence>
<dbReference type="GO" id="GO:0005886">
    <property type="term" value="C:plasma membrane"/>
    <property type="evidence" value="ECO:0007669"/>
    <property type="project" value="UniProtKB-SubCell"/>
</dbReference>
<dbReference type="Proteomes" id="UP000179243">
    <property type="component" value="Unassembled WGS sequence"/>
</dbReference>
<feature type="transmembrane region" description="Helical" evidence="6">
    <location>
        <begin position="271"/>
        <end position="289"/>
    </location>
</feature>
<feature type="transmembrane region" description="Helical" evidence="6">
    <location>
        <begin position="202"/>
        <end position="224"/>
    </location>
</feature>
<evidence type="ECO:0000313" key="8">
    <source>
        <dbReference type="Proteomes" id="UP000179243"/>
    </source>
</evidence>
<gene>
    <name evidence="7" type="ORF">A2519_00405</name>
</gene>
<feature type="transmembrane region" description="Helical" evidence="6">
    <location>
        <begin position="395"/>
        <end position="415"/>
    </location>
</feature>
<dbReference type="EMBL" id="MFYX01000157">
    <property type="protein sequence ID" value="OGJ99949.1"/>
    <property type="molecule type" value="Genomic_DNA"/>
</dbReference>
<feature type="transmembrane region" description="Helical" evidence="6">
    <location>
        <begin position="359"/>
        <end position="383"/>
    </location>
</feature>
<protein>
    <recommendedName>
        <fullName evidence="9">Polysaccharide biosynthesis protein C-terminal domain-containing protein</fullName>
    </recommendedName>
</protein>
<dbReference type="PANTHER" id="PTHR30250:SF26">
    <property type="entry name" value="PSMA PROTEIN"/>
    <property type="match status" value="1"/>
</dbReference>
<evidence type="ECO:0000256" key="6">
    <source>
        <dbReference type="SAM" id="Phobius"/>
    </source>
</evidence>
<evidence type="ECO:0008006" key="9">
    <source>
        <dbReference type="Google" id="ProtNLM"/>
    </source>
</evidence>
<comment type="subcellular location">
    <subcellularLocation>
        <location evidence="1">Cell membrane</location>
        <topology evidence="1">Multi-pass membrane protein</topology>
    </subcellularLocation>
</comment>
<dbReference type="PANTHER" id="PTHR30250">
    <property type="entry name" value="PST FAMILY PREDICTED COLANIC ACID TRANSPORTER"/>
    <property type="match status" value="1"/>
</dbReference>
<accession>A0A1F7EZX3</accession>
<evidence type="ECO:0000256" key="5">
    <source>
        <dbReference type="ARBA" id="ARBA00023136"/>
    </source>
</evidence>
<feature type="transmembrane region" description="Helical" evidence="6">
    <location>
        <begin position="49"/>
        <end position="73"/>
    </location>
</feature>
<evidence type="ECO:0000256" key="4">
    <source>
        <dbReference type="ARBA" id="ARBA00022989"/>
    </source>
</evidence>
<feature type="transmembrane region" description="Helical" evidence="6">
    <location>
        <begin position="145"/>
        <end position="165"/>
    </location>
</feature>